<evidence type="ECO:0000313" key="1">
    <source>
        <dbReference type="EMBL" id="SVC23153.1"/>
    </source>
</evidence>
<accession>A0A382KIB5</accession>
<name>A0A382KIB5_9ZZZZ</name>
<reference evidence="1" key="1">
    <citation type="submission" date="2018-05" db="EMBL/GenBank/DDBJ databases">
        <authorList>
            <person name="Lanie J.A."/>
            <person name="Ng W.-L."/>
            <person name="Kazmierczak K.M."/>
            <person name="Andrzejewski T.M."/>
            <person name="Davidsen T.M."/>
            <person name="Wayne K.J."/>
            <person name="Tettelin H."/>
            <person name="Glass J.I."/>
            <person name="Rusch D."/>
            <person name="Podicherti R."/>
            <person name="Tsui H.-C.T."/>
            <person name="Winkler M.E."/>
        </authorList>
    </citation>
    <scope>NUCLEOTIDE SEQUENCE</scope>
</reference>
<feature type="non-terminal residue" evidence="1">
    <location>
        <position position="1"/>
    </location>
</feature>
<organism evidence="1">
    <name type="scientific">marine metagenome</name>
    <dbReference type="NCBI Taxonomy" id="408172"/>
    <lineage>
        <taxon>unclassified sequences</taxon>
        <taxon>metagenomes</taxon>
        <taxon>ecological metagenomes</taxon>
    </lineage>
</organism>
<dbReference type="AlphaFoldDB" id="A0A382KIB5"/>
<sequence length="70" mass="7783">ERRKWVRLTRHAEIGRAVVRGAPWWVITIVRVVVPTRLHGTPLTLPVDAVRLTFKVQGVTGFSTALLGGN</sequence>
<gene>
    <name evidence="1" type="ORF">METZ01_LOCUS276007</name>
</gene>
<proteinExistence type="predicted"/>
<protein>
    <submittedName>
        <fullName evidence="1">Uncharacterized protein</fullName>
    </submittedName>
</protein>
<dbReference type="EMBL" id="UINC01080323">
    <property type="protein sequence ID" value="SVC23153.1"/>
    <property type="molecule type" value="Genomic_DNA"/>
</dbReference>